<keyword evidence="3" id="KW-1185">Reference proteome</keyword>
<sequence>MVLCDAKGSFIWQSFDHPTDTLLVGQSLWLSGPTELVRRASTKYKYNGSSGLVMERRRLAIVLKNVTFYSSPEYNDESSTYDLAFNYKVVDGSTSGSAKIARLKYNANQSFLWLEIDGNLRVYTYDNKVDWDASEVTFTLFAMDSPHAIWDTECHLPQRCGDFGLCADNQCVACPTPNGLLGWTEKCNLLPVTTFCGASNVKYYMLEGVDHFMSKYAKGDGPMELGMCKGRCTKDCKCLGYFYHMETSRCWIAYGLKTITRSENSTHLGFIRYI</sequence>
<keyword evidence="1" id="KW-0732">Signal</keyword>
<dbReference type="EMBL" id="BSYO01000029">
    <property type="protein sequence ID" value="GMH25569.1"/>
    <property type="molecule type" value="Genomic_DNA"/>
</dbReference>
<evidence type="ECO:0000256" key="1">
    <source>
        <dbReference type="ARBA" id="ARBA00022729"/>
    </source>
</evidence>
<comment type="caution">
    <text evidence="2">The sequence shown here is derived from an EMBL/GenBank/DDBJ whole genome shotgun (WGS) entry which is preliminary data.</text>
</comment>
<name>A0AAD3TAB0_NEPGR</name>
<reference evidence="2" key="1">
    <citation type="submission" date="2023-05" db="EMBL/GenBank/DDBJ databases">
        <title>Nepenthes gracilis genome sequencing.</title>
        <authorList>
            <person name="Fukushima K."/>
        </authorList>
    </citation>
    <scope>NUCLEOTIDE SEQUENCE</scope>
    <source>
        <strain evidence="2">SING2019-196</strain>
    </source>
</reference>
<evidence type="ECO:0000313" key="3">
    <source>
        <dbReference type="Proteomes" id="UP001279734"/>
    </source>
</evidence>
<dbReference type="InterPro" id="IPR051343">
    <property type="entry name" value="G-type_lectin_kinases/EP1-like"/>
</dbReference>
<gene>
    <name evidence="2" type="ORF">Nepgr_027412</name>
</gene>
<dbReference type="AlphaFoldDB" id="A0AAD3TAB0"/>
<proteinExistence type="predicted"/>
<dbReference type="InterPro" id="IPR036426">
    <property type="entry name" value="Bulb-type_lectin_dom_sf"/>
</dbReference>
<dbReference type="PANTHER" id="PTHR47976">
    <property type="entry name" value="G-TYPE LECTIN S-RECEPTOR-LIKE SERINE/THREONINE-PROTEIN KINASE SD2-5"/>
    <property type="match status" value="1"/>
</dbReference>
<protein>
    <submittedName>
        <fullName evidence="2">Uncharacterized protein</fullName>
    </submittedName>
</protein>
<organism evidence="2 3">
    <name type="scientific">Nepenthes gracilis</name>
    <name type="common">Slender pitcher plant</name>
    <dbReference type="NCBI Taxonomy" id="150966"/>
    <lineage>
        <taxon>Eukaryota</taxon>
        <taxon>Viridiplantae</taxon>
        <taxon>Streptophyta</taxon>
        <taxon>Embryophyta</taxon>
        <taxon>Tracheophyta</taxon>
        <taxon>Spermatophyta</taxon>
        <taxon>Magnoliopsida</taxon>
        <taxon>eudicotyledons</taxon>
        <taxon>Gunneridae</taxon>
        <taxon>Pentapetalae</taxon>
        <taxon>Caryophyllales</taxon>
        <taxon>Nepenthaceae</taxon>
        <taxon>Nepenthes</taxon>
    </lineage>
</organism>
<dbReference type="SUPFAM" id="SSF51110">
    <property type="entry name" value="alpha-D-mannose-specific plant lectins"/>
    <property type="match status" value="1"/>
</dbReference>
<dbReference type="Proteomes" id="UP001279734">
    <property type="component" value="Unassembled WGS sequence"/>
</dbReference>
<accession>A0AAD3TAB0</accession>
<evidence type="ECO:0000313" key="2">
    <source>
        <dbReference type="EMBL" id="GMH25569.1"/>
    </source>
</evidence>